<dbReference type="AlphaFoldDB" id="A0A1I2N4U5"/>
<dbReference type="InterPro" id="IPR038664">
    <property type="entry name" value="Gar1/Naf1_Cbf5-bd_sf"/>
</dbReference>
<dbReference type="EMBL" id="FOOQ01000001">
    <property type="protein sequence ID" value="SFF98110.1"/>
    <property type="molecule type" value="Genomic_DNA"/>
</dbReference>
<evidence type="ECO:0000313" key="2">
    <source>
        <dbReference type="Proteomes" id="UP000198876"/>
    </source>
</evidence>
<dbReference type="Proteomes" id="UP000198876">
    <property type="component" value="Unassembled WGS sequence"/>
</dbReference>
<dbReference type="GO" id="GO:0001522">
    <property type="term" value="P:pseudouridine synthesis"/>
    <property type="evidence" value="ECO:0007669"/>
    <property type="project" value="InterPro"/>
</dbReference>
<dbReference type="SUPFAM" id="SSF50447">
    <property type="entry name" value="Translation proteins"/>
    <property type="match status" value="1"/>
</dbReference>
<keyword evidence="2" id="KW-1185">Reference proteome</keyword>
<dbReference type="NCBIfam" id="NF009628">
    <property type="entry name" value="PRK13149.1-2"/>
    <property type="match status" value="1"/>
</dbReference>
<proteinExistence type="predicted"/>
<accession>A0A1I2N4U5</accession>
<gene>
    <name evidence="1" type="ORF">SAMN04488063_1015</name>
</gene>
<sequence length="77" mass="8271">MAMQRVGTVSRTAQNLVIARADDDNHPDIGRDVVDETMSSVGRVVDVFGPVERPYVAITPNEGTSPASLVGTKLYAR</sequence>
<dbReference type="GO" id="GO:0042254">
    <property type="term" value="P:ribosome biogenesis"/>
    <property type="evidence" value="ECO:0007669"/>
    <property type="project" value="InterPro"/>
</dbReference>
<dbReference type="STRING" id="553467.SAMN04488063_1015"/>
<protein>
    <submittedName>
        <fullName evidence="1">RNA-binding protein</fullName>
    </submittedName>
</protein>
<organism evidence="1 2">
    <name type="scientific">Halopelagius inordinatus</name>
    <dbReference type="NCBI Taxonomy" id="553467"/>
    <lineage>
        <taxon>Archaea</taxon>
        <taxon>Methanobacteriati</taxon>
        <taxon>Methanobacteriota</taxon>
        <taxon>Stenosarchaea group</taxon>
        <taxon>Halobacteria</taxon>
        <taxon>Halobacteriales</taxon>
        <taxon>Haloferacaceae</taxon>
    </lineage>
</organism>
<dbReference type="Pfam" id="PF04410">
    <property type="entry name" value="Gar1"/>
    <property type="match status" value="1"/>
</dbReference>
<dbReference type="InterPro" id="IPR009000">
    <property type="entry name" value="Transl_B-barrel_sf"/>
</dbReference>
<dbReference type="InterPro" id="IPR007504">
    <property type="entry name" value="H/ACA_rnp_Gar1/Naf1"/>
</dbReference>
<evidence type="ECO:0000313" key="1">
    <source>
        <dbReference type="EMBL" id="SFF98110.1"/>
    </source>
</evidence>
<name>A0A1I2N4U5_9EURY</name>
<reference evidence="2" key="1">
    <citation type="submission" date="2016-10" db="EMBL/GenBank/DDBJ databases">
        <authorList>
            <person name="Varghese N."/>
            <person name="Submissions S."/>
        </authorList>
    </citation>
    <scope>NUCLEOTIDE SEQUENCE [LARGE SCALE GENOMIC DNA]</scope>
    <source>
        <strain evidence="2">CGMCC 1.7739</strain>
    </source>
</reference>
<dbReference type="Gene3D" id="2.40.10.230">
    <property type="entry name" value="Probable tRNA pseudouridine synthase domain"/>
    <property type="match status" value="1"/>
</dbReference>